<comment type="caution">
    <text evidence="5">The sequence shown here is derived from an EMBL/GenBank/DDBJ whole genome shotgun (WGS) entry which is preliminary data.</text>
</comment>
<dbReference type="Gene3D" id="3.30.70.1660">
    <property type="match status" value="1"/>
</dbReference>
<reference evidence="5" key="1">
    <citation type="journal article" date="2014" name="Front. Microbiol.">
        <title>High frequency of phylogenetically diverse reductive dehalogenase-homologous genes in deep subseafloor sedimentary metagenomes.</title>
        <authorList>
            <person name="Kawai M."/>
            <person name="Futagami T."/>
            <person name="Toyoda A."/>
            <person name="Takaki Y."/>
            <person name="Nishi S."/>
            <person name="Hori S."/>
            <person name="Arai W."/>
            <person name="Tsubouchi T."/>
            <person name="Morono Y."/>
            <person name="Uchiyama I."/>
            <person name="Ito T."/>
            <person name="Fujiyama A."/>
            <person name="Inagaki F."/>
            <person name="Takami H."/>
        </authorList>
    </citation>
    <scope>NUCLEOTIDE SEQUENCE</scope>
    <source>
        <strain evidence="5">Expedition CK06-06</strain>
    </source>
</reference>
<sequence>TGTITVCQDERSQLRNKTKAMSVLRARLLDLEQRKQEAAITKQRRSQVGTGDRAEKIRTYNFPQDRVSDHRIGLTLHNLPQILEGELDELIDALATNDQAKQLEGQLA</sequence>
<accession>X1TTY4</accession>
<dbReference type="PANTHER" id="PTHR43804">
    <property type="entry name" value="LD18447P"/>
    <property type="match status" value="1"/>
</dbReference>
<keyword evidence="2" id="KW-0488">Methylation</keyword>
<evidence type="ECO:0000313" key="5">
    <source>
        <dbReference type="EMBL" id="GAJ08719.1"/>
    </source>
</evidence>
<proteinExistence type="inferred from homology"/>
<dbReference type="Pfam" id="PF00472">
    <property type="entry name" value="RF-1"/>
    <property type="match status" value="1"/>
</dbReference>
<evidence type="ECO:0000256" key="1">
    <source>
        <dbReference type="ARBA" id="ARBA00010835"/>
    </source>
</evidence>
<gene>
    <name evidence="5" type="ORF">S12H4_45379</name>
</gene>
<feature type="domain" description="Prokaryotic-type class I peptide chain release factors" evidence="4">
    <location>
        <begin position="1"/>
        <end position="71"/>
    </location>
</feature>
<name>X1TTY4_9ZZZZ</name>
<evidence type="ECO:0000256" key="3">
    <source>
        <dbReference type="ARBA" id="ARBA00022917"/>
    </source>
</evidence>
<dbReference type="InterPro" id="IPR045853">
    <property type="entry name" value="Pep_chain_release_fac_I_sf"/>
</dbReference>
<dbReference type="InterPro" id="IPR050057">
    <property type="entry name" value="Prokaryotic/Mito_RF"/>
</dbReference>
<dbReference type="AlphaFoldDB" id="X1TTY4"/>
<dbReference type="SUPFAM" id="SSF75620">
    <property type="entry name" value="Release factor"/>
    <property type="match status" value="1"/>
</dbReference>
<evidence type="ECO:0000259" key="4">
    <source>
        <dbReference type="Pfam" id="PF00472"/>
    </source>
</evidence>
<organism evidence="5">
    <name type="scientific">marine sediment metagenome</name>
    <dbReference type="NCBI Taxonomy" id="412755"/>
    <lineage>
        <taxon>unclassified sequences</taxon>
        <taxon>metagenomes</taxon>
        <taxon>ecological metagenomes</taxon>
    </lineage>
</organism>
<dbReference type="EMBL" id="BARW01028056">
    <property type="protein sequence ID" value="GAJ08719.1"/>
    <property type="molecule type" value="Genomic_DNA"/>
</dbReference>
<dbReference type="FunFam" id="3.30.70.1660:FF:000004">
    <property type="entry name" value="Peptide chain release factor 1"/>
    <property type="match status" value="1"/>
</dbReference>
<dbReference type="InterPro" id="IPR000352">
    <property type="entry name" value="Pep_chain_release_fac_I"/>
</dbReference>
<comment type="similarity">
    <text evidence="1">Belongs to the prokaryotic/mitochondrial release factor family.</text>
</comment>
<evidence type="ECO:0000256" key="2">
    <source>
        <dbReference type="ARBA" id="ARBA00022481"/>
    </source>
</evidence>
<feature type="non-terminal residue" evidence="5">
    <location>
        <position position="1"/>
    </location>
</feature>
<keyword evidence="3" id="KW-0648">Protein biosynthesis</keyword>
<dbReference type="PANTHER" id="PTHR43804:SF7">
    <property type="entry name" value="LD18447P"/>
    <property type="match status" value="1"/>
</dbReference>
<protein>
    <recommendedName>
        <fullName evidence="4">Prokaryotic-type class I peptide chain release factors domain-containing protein</fullName>
    </recommendedName>
</protein>
<dbReference type="GO" id="GO:0003747">
    <property type="term" value="F:translation release factor activity"/>
    <property type="evidence" value="ECO:0007669"/>
    <property type="project" value="InterPro"/>
</dbReference>